<evidence type="ECO:0000256" key="1">
    <source>
        <dbReference type="ARBA" id="ARBA00004496"/>
    </source>
</evidence>
<comment type="similarity">
    <text evidence="3 10">Belongs to the SRP68 family.</text>
</comment>
<evidence type="ECO:0000256" key="11">
    <source>
        <dbReference type="SAM" id="MobiDB-lite"/>
    </source>
</evidence>
<feature type="region of interest" description="Disordered" evidence="11">
    <location>
        <begin position="374"/>
        <end position="397"/>
    </location>
</feature>
<dbReference type="PANTHER" id="PTHR12860">
    <property type="entry name" value="SIGNAL RECOGNITION PARTICLE 68 KDA PROTEIN"/>
    <property type="match status" value="1"/>
</dbReference>
<keyword evidence="4 10" id="KW-0963">Cytoplasm</keyword>
<evidence type="ECO:0000256" key="3">
    <source>
        <dbReference type="ARBA" id="ARBA00009352"/>
    </source>
</evidence>
<dbReference type="GO" id="GO:0005786">
    <property type="term" value="C:signal recognition particle, endoplasmic reticulum targeting"/>
    <property type="evidence" value="ECO:0000318"/>
    <property type="project" value="GO_Central"/>
</dbReference>
<dbReference type="FunCoup" id="A7UWE1">
    <property type="interactions" value="917"/>
</dbReference>
<name>A7UWE1_NEUCR</name>
<keyword evidence="6 10" id="KW-0733">Signal recognition particle</keyword>
<comment type="subcellular location">
    <subcellularLocation>
        <location evidence="1 10">Cytoplasm</location>
    </subcellularLocation>
    <subcellularLocation>
        <location evidence="2">Nucleus</location>
        <location evidence="2">Nucleolus</location>
    </subcellularLocation>
</comment>
<evidence type="ECO:0000256" key="7">
    <source>
        <dbReference type="ARBA" id="ARBA00023242"/>
    </source>
</evidence>
<reference evidence="12 13" key="1">
    <citation type="journal article" date="2003" name="Nature">
        <title>The genome sequence of the filamentous fungus Neurospora crassa.</title>
        <authorList>
            <person name="Galagan J.E."/>
            <person name="Calvo S.E."/>
            <person name="Borkovich K.A."/>
            <person name="Selker E.U."/>
            <person name="Read N.D."/>
            <person name="Jaffe D."/>
            <person name="FitzHugh W."/>
            <person name="Ma L.J."/>
            <person name="Smirnov S."/>
            <person name="Purcell S."/>
            <person name="Rehman B."/>
            <person name="Elkins T."/>
            <person name="Engels R."/>
            <person name="Wang S."/>
            <person name="Nielsen C.B."/>
            <person name="Butler J."/>
            <person name="Endrizzi M."/>
            <person name="Qui D."/>
            <person name="Ianakiev P."/>
            <person name="Bell-Pedersen D."/>
            <person name="Nelson M.A."/>
            <person name="Werner-Washburne M."/>
            <person name="Selitrennikoff C.P."/>
            <person name="Kinsey J.A."/>
            <person name="Braun E.L."/>
            <person name="Zelter A."/>
            <person name="Schulte U."/>
            <person name="Kothe G.O."/>
            <person name="Jedd G."/>
            <person name="Mewes W."/>
            <person name="Staben C."/>
            <person name="Marcotte E."/>
            <person name="Greenberg D."/>
            <person name="Roy A."/>
            <person name="Foley K."/>
            <person name="Naylor J."/>
            <person name="Stange-Thomann N."/>
            <person name="Barrett R."/>
            <person name="Gnerre S."/>
            <person name="Kamal M."/>
            <person name="Kamvysselis M."/>
            <person name="Mauceli E."/>
            <person name="Bielke C."/>
            <person name="Rudd S."/>
            <person name="Frishman D."/>
            <person name="Krystofova S."/>
            <person name="Rasmussen C."/>
            <person name="Metzenberg R.L."/>
            <person name="Perkins D.D."/>
            <person name="Kroken S."/>
            <person name="Cogoni C."/>
            <person name="Macino G."/>
            <person name="Catcheside D."/>
            <person name="Li W."/>
            <person name="Pratt R.J."/>
            <person name="Osmani S.A."/>
            <person name="DeSouza C.P."/>
            <person name="Glass L."/>
            <person name="Orbach M.J."/>
            <person name="Berglund J.A."/>
            <person name="Voelker R."/>
            <person name="Yarden O."/>
            <person name="Plamann M."/>
            <person name="Seiler S."/>
            <person name="Dunlap J."/>
            <person name="Radford A."/>
            <person name="Aramayo R."/>
            <person name="Natvig D.O."/>
            <person name="Alex L.A."/>
            <person name="Mannhaupt G."/>
            <person name="Ebbole D.J."/>
            <person name="Freitag M."/>
            <person name="Paulsen I."/>
            <person name="Sachs M.S."/>
            <person name="Lander E.S."/>
            <person name="Nusbaum C."/>
            <person name="Birren B."/>
        </authorList>
    </citation>
    <scope>NUCLEOTIDE SEQUENCE [LARGE SCALE GENOMIC DNA]</scope>
    <source>
        <strain evidence="13">ATCC 24698 / 74-OR23-1A / CBS 708.71 / DSM 1257 / FGSC 987</strain>
    </source>
</reference>
<feature type="region of interest" description="Disordered" evidence="11">
    <location>
        <begin position="524"/>
        <end position="547"/>
    </location>
</feature>
<evidence type="ECO:0000256" key="4">
    <source>
        <dbReference type="ARBA" id="ARBA00022490"/>
    </source>
</evidence>
<dbReference type="GeneID" id="5847590"/>
<protein>
    <recommendedName>
        <fullName evidence="9 10">Signal recognition particle subunit SRP68</fullName>
        <shortName evidence="10">SRP68</shortName>
    </recommendedName>
</protein>
<dbReference type="GO" id="GO:0030942">
    <property type="term" value="F:endoplasmic reticulum signal peptide binding"/>
    <property type="evidence" value="ECO:0007669"/>
    <property type="project" value="InterPro"/>
</dbReference>
<dbReference type="VEuPathDB" id="FungiDB:NCU10927"/>
<dbReference type="Pfam" id="PF16969">
    <property type="entry name" value="SRP68"/>
    <property type="match status" value="1"/>
</dbReference>
<dbReference type="STRING" id="367110.A7UWE1"/>
<feature type="region of interest" description="Disordered" evidence="11">
    <location>
        <begin position="593"/>
        <end position="630"/>
    </location>
</feature>
<dbReference type="GO" id="GO:0005047">
    <property type="term" value="F:signal recognition particle binding"/>
    <property type="evidence" value="ECO:0000318"/>
    <property type="project" value="GO_Central"/>
</dbReference>
<dbReference type="HOGENOM" id="CLU_018649_2_0_1"/>
<comment type="function">
    <text evidence="10">Component of the signal recognition particle (SRP) complex, a ribonucleoprotein complex that mediates the cotranslational targeting of secretory and membrane proteins to the endoplasmic reticulum (ER). The SRP complex interacts with the signal sequence in nascent secretory and membrane proteins and directs them to the membrane of the ER.</text>
</comment>
<dbReference type="EMBL" id="CM002239">
    <property type="protein sequence ID" value="EDO65231.1"/>
    <property type="molecule type" value="Genomic_DNA"/>
</dbReference>
<evidence type="ECO:0000256" key="8">
    <source>
        <dbReference type="ARBA" id="ARBA00023274"/>
    </source>
</evidence>
<dbReference type="PANTHER" id="PTHR12860:SF0">
    <property type="entry name" value="SIGNAL RECOGNITION PARTICLE SUBUNIT SRP68"/>
    <property type="match status" value="1"/>
</dbReference>
<dbReference type="GO" id="GO:0008312">
    <property type="term" value="F:7S RNA binding"/>
    <property type="evidence" value="ECO:0007669"/>
    <property type="project" value="InterPro"/>
</dbReference>
<dbReference type="Gene3D" id="1.10.3450.40">
    <property type="entry name" value="Signal recognition particle, SRP68 subunit, RNA-binding domain"/>
    <property type="match status" value="1"/>
</dbReference>
<dbReference type="OMA" id="DERFIHI"/>
<dbReference type="InParanoid" id="A7UWE1"/>
<dbReference type="SMR" id="A7UWE1"/>
<feature type="compositionally biased region" description="Low complexity" evidence="11">
    <location>
        <begin position="532"/>
        <end position="543"/>
    </location>
</feature>
<keyword evidence="7" id="KW-0539">Nucleus</keyword>
<dbReference type="AlphaFoldDB" id="A7UWE1"/>
<evidence type="ECO:0000256" key="10">
    <source>
        <dbReference type="PIRNR" id="PIRNR038995"/>
    </source>
</evidence>
<dbReference type="InterPro" id="IPR038253">
    <property type="entry name" value="SRP68_N_sf"/>
</dbReference>
<keyword evidence="8 10" id="KW-0687">Ribonucleoprotein</keyword>
<evidence type="ECO:0000256" key="2">
    <source>
        <dbReference type="ARBA" id="ARBA00004604"/>
    </source>
</evidence>
<evidence type="ECO:0000313" key="13">
    <source>
        <dbReference type="Proteomes" id="UP000001805"/>
    </source>
</evidence>
<evidence type="ECO:0000256" key="5">
    <source>
        <dbReference type="ARBA" id="ARBA00022884"/>
    </source>
</evidence>
<feature type="compositionally biased region" description="Basic and acidic residues" evidence="11">
    <location>
        <begin position="596"/>
        <end position="608"/>
    </location>
</feature>
<sequence length="630" mass="69094">MDITKFVVSHRENALLYGDYATYRAQLSRKLLNSRKKLNIATKSRGKFHPKAQITAEQISDNHEYLHLALLTAERTWAHAMSMKASHAADTKGMTGKTRSHIVSRLEKGARTAEKLADVLSQDAVSGANPNDILEARAYAALLRGAANFEKQSWEDCIVSYAVARMIYSALSTSTKGDIYKDLLTDTIDPSIRYAAYQAKIPRTQPIPSIAKKAFAKADDDLVDRVKAVNPSVLEQGDVTMTGVTGAEGAPTTITWRSREVKIEDASIAVAWASVQTAKAKLTERLSSASSLAPKDKAAAYDDILAATQDAVDATKQAIDELRGEGVTQSDPRMQSLQITRTAVNFEMISWRIGRNRVLAGELDGARATFDDLSKRGKKAQEAEQASERPKEEAPGRQIAKLKEKVVLYDGTLQSLETITELPGVANDQELFTRLQATTQYFTALKSLAIARSHSLAHNDANALALIRHALTQTESALPILSSTSSSEESSPARNIVVSAADVQTLHSLLNGELQRARALVEISEHNKNKKPSSGSSSSNGKPLIGQLANYPSSGQVNLENIVVYPPRLEAIPVKPIFLDVAWNYIDYPEKIAAGGDKKQQQRQRTEEVQEEQTQEEEKPKKRGWFGFGR</sequence>
<proteinExistence type="inferred from homology"/>
<accession>A7UWE1</accession>
<dbReference type="InterPro" id="IPR026258">
    <property type="entry name" value="SRP68"/>
</dbReference>
<keyword evidence="13" id="KW-1185">Reference proteome</keyword>
<organism evidence="12 13">
    <name type="scientific">Neurospora crassa (strain ATCC 24698 / 74-OR23-1A / CBS 708.71 / DSM 1257 / FGSC 987)</name>
    <dbReference type="NCBI Taxonomy" id="367110"/>
    <lineage>
        <taxon>Eukaryota</taxon>
        <taxon>Fungi</taxon>
        <taxon>Dikarya</taxon>
        <taxon>Ascomycota</taxon>
        <taxon>Pezizomycotina</taxon>
        <taxon>Sordariomycetes</taxon>
        <taxon>Sordariomycetidae</taxon>
        <taxon>Sordariales</taxon>
        <taxon>Sordariaceae</taxon>
        <taxon>Neurospora</taxon>
    </lineage>
</organism>
<evidence type="ECO:0000256" key="6">
    <source>
        <dbReference type="ARBA" id="ARBA00023135"/>
    </source>
</evidence>
<dbReference type="PaxDb" id="5141-EFNCRP00000004129"/>
<dbReference type="RefSeq" id="XP_001728322.1">
    <property type="nucleotide sequence ID" value="XM_001728270.2"/>
</dbReference>
<dbReference type="KEGG" id="ncr:NCU10927"/>
<gene>
    <name evidence="12" type="ORF">NCU10927</name>
</gene>
<dbReference type="GO" id="GO:0005730">
    <property type="term" value="C:nucleolus"/>
    <property type="evidence" value="ECO:0007669"/>
    <property type="project" value="UniProtKB-SubCell"/>
</dbReference>
<dbReference type="CDD" id="cd15481">
    <property type="entry name" value="SRP68-RBD"/>
    <property type="match status" value="1"/>
</dbReference>
<keyword evidence="5 10" id="KW-0694">RNA-binding</keyword>
<dbReference type="FunFam" id="1.10.3450.40:FF:000002">
    <property type="entry name" value="Signal recognition particle subunit SRP68"/>
    <property type="match status" value="1"/>
</dbReference>
<evidence type="ECO:0000256" key="9">
    <source>
        <dbReference type="ARBA" id="ARBA00029498"/>
    </source>
</evidence>
<evidence type="ECO:0000313" key="12">
    <source>
        <dbReference type="EMBL" id="EDO65231.1"/>
    </source>
</evidence>
<dbReference type="OrthoDB" id="10255118at2759"/>
<dbReference type="GO" id="GO:0006614">
    <property type="term" value="P:SRP-dependent cotranslational protein targeting to membrane"/>
    <property type="evidence" value="ECO:0000318"/>
    <property type="project" value="GO_Central"/>
</dbReference>
<dbReference type="Proteomes" id="UP000001805">
    <property type="component" value="Chromosome 4, Linkage Group IV"/>
</dbReference>
<dbReference type="PIRSF" id="PIRSF038995">
    <property type="entry name" value="SRP68"/>
    <property type="match status" value="1"/>
</dbReference>
<dbReference type="InterPro" id="IPR034652">
    <property type="entry name" value="SRP68-RBD"/>
</dbReference>